<evidence type="ECO:0008006" key="3">
    <source>
        <dbReference type="Google" id="ProtNLM"/>
    </source>
</evidence>
<evidence type="ECO:0000313" key="2">
    <source>
        <dbReference type="Proteomes" id="UP001193680"/>
    </source>
</evidence>
<name>A0ABS0BYP5_9GAMM</name>
<proteinExistence type="predicted"/>
<keyword evidence="2" id="KW-1185">Reference proteome</keyword>
<protein>
    <recommendedName>
        <fullName evidence="3">SPOR domain-containing protein</fullName>
    </recommendedName>
</protein>
<comment type="caution">
    <text evidence="1">The sequence shown here is derived from an EMBL/GenBank/DDBJ whole genome shotgun (WGS) entry which is preliminary data.</text>
</comment>
<gene>
    <name evidence="1" type="ORF">H8792_006380</name>
</gene>
<dbReference type="Proteomes" id="UP001193680">
    <property type="component" value="Unassembled WGS sequence"/>
</dbReference>
<organism evidence="1 2">
    <name type="scientific">Thiomicrorhabdus heinhorstiae</name>
    <dbReference type="NCBI Taxonomy" id="2748010"/>
    <lineage>
        <taxon>Bacteria</taxon>
        <taxon>Pseudomonadati</taxon>
        <taxon>Pseudomonadota</taxon>
        <taxon>Gammaproteobacteria</taxon>
        <taxon>Thiotrichales</taxon>
        <taxon>Piscirickettsiaceae</taxon>
        <taxon>Thiomicrorhabdus</taxon>
    </lineage>
</organism>
<sequence length="194" mass="22560">MMANYRKALLKIVFGVGLIAVSPSSWAWTESCQLVRQMADHRVYQLQTNRVAVMKAADKLDPDWQLELVERHGAWYIYQTPSLVSWFSKENCAPMERTFKEQKIEFMPVLFNRQTGHNAVITGTFVLKTFRAEDIEKVIERYGFKLLTRLPRDNAVIVDVKPTDSYDALIETLDRDKDVDLVAPLFSEPRYKLR</sequence>
<dbReference type="RefSeq" id="WP_185978113.1">
    <property type="nucleotide sequence ID" value="NZ_JACBGI020000009.1"/>
</dbReference>
<evidence type="ECO:0000313" key="1">
    <source>
        <dbReference type="EMBL" id="MBF6057966.1"/>
    </source>
</evidence>
<accession>A0ABS0BYP5</accession>
<reference evidence="1 2" key="1">
    <citation type="submission" date="2020-11" db="EMBL/GenBank/DDBJ databases">
        <title>Sulfur oxidizing isolate from Hospital Hole Sinkhole.</title>
        <authorList>
            <person name="Scott K.M."/>
        </authorList>
    </citation>
    <scope>NUCLEOTIDE SEQUENCE [LARGE SCALE GENOMIC DNA]</scope>
    <source>
        <strain evidence="1 2">HH1</strain>
    </source>
</reference>
<dbReference type="EMBL" id="JACBGI020000009">
    <property type="protein sequence ID" value="MBF6057966.1"/>
    <property type="molecule type" value="Genomic_DNA"/>
</dbReference>